<feature type="transmembrane region" description="Helical" evidence="10">
    <location>
        <begin position="890"/>
        <end position="910"/>
    </location>
</feature>
<sequence length="1527" mass="166664">MSQVCGSDGSFGPAVGACRGGFDFTLTFEESVLGLLPQALLLLLAPARLLTLRRRQIRVAKKTHLGFLKLVISTLYAISSTLLFALWANLDTYKTNTSIASSCVEFLSSWCIVLLSRLEHSRAVRPSHLLQFFLLVLFICDAVRLRTLFLMHYEATLVSCTSVHTALTGMLLLLESLSKTDLLVSDADRGRSPEELIGLFGQKLFWYLNDLFREGYGRILRPQDLHKIDTDLVSQELCERFHRHWDTRENQHGGHALLRTICSVLRQDLFLPVLPRLLYMGTTLAQPFLIAAMVAYVQKPINSTTNNEGYGLLGAFALNYTFLAVFSSWYSQDVARFLTKLRLVLISEIYQKALQITSQDVNLGSATVLMNVDVEKVLEGFKNLHNVWEVAISAAIALYILYQKLKAAFVAPLIVIFLSTLLSSGIGGSVKERQLNWVAATEKRVTTIAHVASSAKGIRMLGLTGAVHRMVTALRVDEVSAHRYVRKIMTYVWVVSNLIFQMSIFSTYLTFAIIALYGGKSLDFDILFTSLSALKLVTSPMLSVLQNIPEFQSAAASLYRIQVYLTSGVDDEAVEDDGNGTSVSEEVELRALDNRSRPSKVFELSHASFGVDRTRPLLHDITLEIDEDSFIMVIGKVASGKSVLLQSLICETGLFSGTLKSNGSGIAFCPQTPWLRNATLRENILGESDFEQSWYESVTWACGLKRDFAELKGGDASMVGSRGISLSGGQKNRIALARALYARKPVLVIDDMLSGLDHTTECIVFSRVFGRNGLLRKMKCTTVLSTHSVRWAPQSDGVVVMSDGRITAHGPYAELATSSAFLEAYDLHSGDTESSASDFDGNGPEGTSDENNLASASAEAAVEPEDGYDRRAGDFRTLTYYLKLVGKKVVVTYLVLMTLAQVSTSLQYIWLKELARDSDSPESLRKSIGIFTTITAVDVFFVAVSLSHMTMVFAPSSSLSMHAHQLAAFMGAHFSYLVTTDVGSITNRFSQDIVLVDTTLAFAWVNTTYTLFEDTANFAILIVATPPIAALLPFLAGIGYAIQRVYLRTSRQIRLMDLEAKAPLCTHFLETLAGIQTVRAYGWRAAFRARNDRLLEASQVPFYLLHAIQNWLKLVLELMVAGLVVVLVGLAIALRDKIDAGYLGLALVGAMELGGGIRLLVTAWTELETALSAVARIRLFSTQTPQEDSSSPPATTTSLSSPYPSSPLSPPPPSWPQHGSITFRNITASYQEQPPPTSSSSPSPSPSAATAVLRNITLTIAAGEKIGICGRTGSGKSSLVATLFGLLHLQQQKQHYDGGGGGGQILIDDVDVSTVRVAALRSRVVALPQEPFFLGGTTGVRGELAPWTMATPMIKTAAAAASNGRFADDDLDDSARPLPSDAEMERALRRVRLWDKLQGVATAAGLPSALDVGLDNVDALLSQGEKQLFCLARAVLQPGRIVVLDEATSSVDAATDALMQEILRSAFVDRTVVAIAHRLNTILDFDRVVVMERGEIVEVGSPRVLLDTEGSLFKALLEAQGQGKRKD</sequence>
<dbReference type="InterPro" id="IPR044726">
    <property type="entry name" value="ABCC_6TM_D2"/>
</dbReference>
<feature type="region of interest" description="Disordered" evidence="9">
    <location>
        <begin position="1182"/>
        <end position="1220"/>
    </location>
</feature>
<feature type="transmembrane region" description="Helical" evidence="10">
    <location>
        <begin position="309"/>
        <end position="330"/>
    </location>
</feature>
<keyword evidence="2" id="KW-0813">Transport</keyword>
<dbReference type="EMBL" id="MSZU01000114">
    <property type="protein sequence ID" value="OMP82148.1"/>
    <property type="molecule type" value="Genomic_DNA"/>
</dbReference>
<dbReference type="Pfam" id="PF24357">
    <property type="entry name" value="TMD0_ABC"/>
    <property type="match status" value="1"/>
</dbReference>
<dbReference type="InterPro" id="IPR027417">
    <property type="entry name" value="P-loop_NTPase"/>
</dbReference>
<dbReference type="InterPro" id="IPR003439">
    <property type="entry name" value="ABC_transporter-like_ATP-bd"/>
</dbReference>
<feature type="transmembrane region" description="Helical" evidence="10">
    <location>
        <begin position="930"/>
        <end position="954"/>
    </location>
</feature>
<feature type="transmembrane region" description="Helical" evidence="10">
    <location>
        <begin position="32"/>
        <end position="52"/>
    </location>
</feature>
<dbReference type="OrthoDB" id="6500128at2759"/>
<keyword evidence="5" id="KW-0067">ATP-binding</keyword>
<feature type="transmembrane region" description="Helical" evidence="10">
    <location>
        <begin position="408"/>
        <end position="427"/>
    </location>
</feature>
<evidence type="ECO:0000313" key="14">
    <source>
        <dbReference type="Proteomes" id="UP000190776"/>
    </source>
</evidence>
<dbReference type="Pfam" id="PF00664">
    <property type="entry name" value="ABC_membrane"/>
    <property type="match status" value="1"/>
</dbReference>
<organism evidence="13 14">
    <name type="scientific">Diplodia seriata</name>
    <dbReference type="NCBI Taxonomy" id="420778"/>
    <lineage>
        <taxon>Eukaryota</taxon>
        <taxon>Fungi</taxon>
        <taxon>Dikarya</taxon>
        <taxon>Ascomycota</taxon>
        <taxon>Pezizomycotina</taxon>
        <taxon>Dothideomycetes</taxon>
        <taxon>Dothideomycetes incertae sedis</taxon>
        <taxon>Botryosphaeriales</taxon>
        <taxon>Botryosphaeriaceae</taxon>
        <taxon>Diplodia</taxon>
    </lineage>
</organism>
<feature type="domain" description="ABC transmembrane type-1" evidence="12">
    <location>
        <begin position="277"/>
        <end position="553"/>
    </location>
</feature>
<dbReference type="InterPro" id="IPR056227">
    <property type="entry name" value="TMD0_ABC"/>
</dbReference>
<dbReference type="STRING" id="420778.A0A1S8B481"/>
<evidence type="ECO:0000256" key="2">
    <source>
        <dbReference type="ARBA" id="ARBA00022448"/>
    </source>
</evidence>
<dbReference type="SUPFAM" id="SSF52540">
    <property type="entry name" value="P-loop containing nucleoside triphosphate hydrolases"/>
    <property type="match status" value="2"/>
</dbReference>
<dbReference type="GO" id="GO:0140359">
    <property type="term" value="F:ABC-type transporter activity"/>
    <property type="evidence" value="ECO:0007669"/>
    <property type="project" value="InterPro"/>
</dbReference>
<evidence type="ECO:0000256" key="7">
    <source>
        <dbReference type="ARBA" id="ARBA00023136"/>
    </source>
</evidence>
<dbReference type="PROSITE" id="PS00211">
    <property type="entry name" value="ABC_TRANSPORTER_1"/>
    <property type="match status" value="2"/>
</dbReference>
<dbReference type="GO" id="GO:0016887">
    <property type="term" value="F:ATP hydrolysis activity"/>
    <property type="evidence" value="ECO:0007669"/>
    <property type="project" value="InterPro"/>
</dbReference>
<feature type="transmembrane region" description="Helical" evidence="10">
    <location>
        <begin position="1114"/>
        <end position="1134"/>
    </location>
</feature>
<dbReference type="GO" id="GO:0016020">
    <property type="term" value="C:membrane"/>
    <property type="evidence" value="ECO:0007669"/>
    <property type="project" value="UniProtKB-SubCell"/>
</dbReference>
<feature type="region of interest" description="Disordered" evidence="9">
    <location>
        <begin position="832"/>
        <end position="864"/>
    </location>
</feature>
<dbReference type="PROSITE" id="PS50893">
    <property type="entry name" value="ABC_TRANSPORTER_2"/>
    <property type="match status" value="2"/>
</dbReference>
<dbReference type="Pfam" id="PF00005">
    <property type="entry name" value="ABC_tran"/>
    <property type="match status" value="2"/>
</dbReference>
<feature type="compositionally biased region" description="Low complexity" evidence="9">
    <location>
        <begin position="850"/>
        <end position="861"/>
    </location>
</feature>
<feature type="transmembrane region" description="Helical" evidence="10">
    <location>
        <begin position="491"/>
        <end position="514"/>
    </location>
</feature>
<dbReference type="SMART" id="SM00382">
    <property type="entry name" value="AAA"/>
    <property type="match status" value="2"/>
</dbReference>
<evidence type="ECO:0000256" key="1">
    <source>
        <dbReference type="ARBA" id="ARBA00004141"/>
    </source>
</evidence>
<dbReference type="PANTHER" id="PTHR24223">
    <property type="entry name" value="ATP-BINDING CASSETTE SUB-FAMILY C"/>
    <property type="match status" value="1"/>
</dbReference>
<evidence type="ECO:0000313" key="13">
    <source>
        <dbReference type="EMBL" id="OMP82148.1"/>
    </source>
</evidence>
<dbReference type="InterPro" id="IPR044746">
    <property type="entry name" value="ABCC_6TM_D1"/>
</dbReference>
<comment type="subcellular location">
    <subcellularLocation>
        <location evidence="1">Membrane</location>
        <topology evidence="1">Multi-pass membrane protein</topology>
    </subcellularLocation>
</comment>
<feature type="compositionally biased region" description="Low complexity" evidence="9">
    <location>
        <begin position="1189"/>
        <end position="1203"/>
    </location>
</feature>
<dbReference type="InterPro" id="IPR036640">
    <property type="entry name" value="ABC1_TM_sf"/>
</dbReference>
<feature type="domain" description="ABC transmembrane type-1" evidence="12">
    <location>
        <begin position="894"/>
        <end position="1169"/>
    </location>
</feature>
<evidence type="ECO:0000256" key="3">
    <source>
        <dbReference type="ARBA" id="ARBA00022692"/>
    </source>
</evidence>
<evidence type="ECO:0000256" key="5">
    <source>
        <dbReference type="ARBA" id="ARBA00022840"/>
    </source>
</evidence>
<evidence type="ECO:0000256" key="6">
    <source>
        <dbReference type="ARBA" id="ARBA00022989"/>
    </source>
</evidence>
<dbReference type="Gene3D" id="3.40.50.300">
    <property type="entry name" value="P-loop containing nucleotide triphosphate hydrolases"/>
    <property type="match status" value="2"/>
</dbReference>
<feature type="domain" description="ABC transporter" evidence="11">
    <location>
        <begin position="602"/>
        <end position="828"/>
    </location>
</feature>
<feature type="transmembrane region" description="Helical" evidence="10">
    <location>
        <begin position="277"/>
        <end position="297"/>
    </location>
</feature>
<keyword evidence="8" id="KW-0325">Glycoprotein</keyword>
<dbReference type="InterPro" id="IPR003593">
    <property type="entry name" value="AAA+_ATPase"/>
</dbReference>
<reference evidence="13 14" key="1">
    <citation type="submission" date="2017-01" db="EMBL/GenBank/DDBJ databases">
        <title>Draft genome sequence of Diplodia seriata F98.1, a fungal species involved in grapevine trunk diseases.</title>
        <authorList>
            <person name="Robert-Siegwald G."/>
            <person name="Vallet J."/>
            <person name="Abou-Mansour E."/>
            <person name="Xu J."/>
            <person name="Rey P."/>
            <person name="Bertsch C."/>
            <person name="Rego C."/>
            <person name="Larignon P."/>
            <person name="Fontaine F."/>
            <person name="Lebrun M.-H."/>
        </authorList>
    </citation>
    <scope>NUCLEOTIDE SEQUENCE [LARGE SCALE GENOMIC DNA]</scope>
    <source>
        <strain evidence="13 14">F98.1</strain>
    </source>
</reference>
<keyword evidence="6 10" id="KW-1133">Transmembrane helix</keyword>
<feature type="transmembrane region" description="Helical" evidence="10">
    <location>
        <begin position="99"/>
        <end position="118"/>
    </location>
</feature>
<dbReference type="GO" id="GO:0005524">
    <property type="term" value="F:ATP binding"/>
    <property type="evidence" value="ECO:0007669"/>
    <property type="project" value="UniProtKB-KW"/>
</dbReference>
<dbReference type="SUPFAM" id="SSF90123">
    <property type="entry name" value="ABC transporter transmembrane region"/>
    <property type="match status" value="2"/>
</dbReference>
<keyword evidence="7 10" id="KW-0472">Membrane</keyword>
<dbReference type="InterPro" id="IPR011527">
    <property type="entry name" value="ABC1_TM_dom"/>
</dbReference>
<proteinExistence type="predicted"/>
<keyword evidence="3 10" id="KW-0812">Transmembrane</keyword>
<evidence type="ECO:0000256" key="10">
    <source>
        <dbReference type="SAM" id="Phobius"/>
    </source>
</evidence>
<feature type="transmembrane region" description="Helical" evidence="10">
    <location>
        <begin position="64"/>
        <end position="87"/>
    </location>
</feature>
<feature type="transmembrane region" description="Helical" evidence="10">
    <location>
        <begin position="1018"/>
        <end position="1042"/>
    </location>
</feature>
<evidence type="ECO:0000259" key="12">
    <source>
        <dbReference type="PROSITE" id="PS50929"/>
    </source>
</evidence>
<comment type="caution">
    <text evidence="13">The sequence shown here is derived from an EMBL/GenBank/DDBJ whole genome shotgun (WGS) entry which is preliminary data.</text>
</comment>
<evidence type="ECO:0000256" key="4">
    <source>
        <dbReference type="ARBA" id="ARBA00022741"/>
    </source>
</evidence>
<dbReference type="Gene3D" id="1.20.1560.10">
    <property type="entry name" value="ABC transporter type 1, transmembrane domain"/>
    <property type="match status" value="2"/>
</dbReference>
<evidence type="ECO:0000256" key="9">
    <source>
        <dbReference type="SAM" id="MobiDB-lite"/>
    </source>
</evidence>
<feature type="transmembrane region" description="Helical" evidence="10">
    <location>
        <begin position="130"/>
        <end position="149"/>
    </location>
</feature>
<dbReference type="CDD" id="cd18580">
    <property type="entry name" value="ABC_6TM_ABCC_D2"/>
    <property type="match status" value="1"/>
</dbReference>
<feature type="compositionally biased region" description="Pro residues" evidence="9">
    <location>
        <begin position="1204"/>
        <end position="1215"/>
    </location>
</feature>
<protein>
    <submittedName>
        <fullName evidence="13">Multidrug resistance-associated protein 1</fullName>
    </submittedName>
</protein>
<dbReference type="InterPro" id="IPR050173">
    <property type="entry name" value="ABC_transporter_C-like"/>
</dbReference>
<dbReference type="PANTHER" id="PTHR24223:SF399">
    <property type="entry name" value="ABC TRANSPORTER ATNG"/>
    <property type="match status" value="1"/>
</dbReference>
<dbReference type="PROSITE" id="PS50929">
    <property type="entry name" value="ABC_TM1F"/>
    <property type="match status" value="2"/>
</dbReference>
<evidence type="ECO:0000259" key="11">
    <source>
        <dbReference type="PROSITE" id="PS50893"/>
    </source>
</evidence>
<name>A0A1S8B481_9PEZI</name>
<keyword evidence="4" id="KW-0547">Nucleotide-binding</keyword>
<dbReference type="InterPro" id="IPR017871">
    <property type="entry name" value="ABC_transporter-like_CS"/>
</dbReference>
<accession>A0A1S8B481</accession>
<evidence type="ECO:0000256" key="8">
    <source>
        <dbReference type="ARBA" id="ARBA00023180"/>
    </source>
</evidence>
<dbReference type="CDD" id="cd18579">
    <property type="entry name" value="ABC_6TM_ABCC_D1"/>
    <property type="match status" value="1"/>
</dbReference>
<gene>
    <name evidence="13" type="ORF">BK809_0006458</name>
</gene>
<dbReference type="Proteomes" id="UP000190776">
    <property type="component" value="Unassembled WGS sequence"/>
</dbReference>
<feature type="domain" description="ABC transporter" evidence="11">
    <location>
        <begin position="1221"/>
        <end position="1518"/>
    </location>
</feature>